<dbReference type="GO" id="GO:0052837">
    <property type="term" value="P:thiazole biosynthetic process"/>
    <property type="evidence" value="ECO:0007669"/>
    <property type="project" value="TreeGrafter"/>
</dbReference>
<name>X1BK88_9ZZZZ</name>
<evidence type="ECO:0000256" key="1">
    <source>
        <dbReference type="ARBA" id="ARBA00022741"/>
    </source>
</evidence>
<evidence type="ECO:0000256" key="2">
    <source>
        <dbReference type="ARBA" id="ARBA00022840"/>
    </source>
</evidence>
<dbReference type="Pfam" id="PF02568">
    <property type="entry name" value="ThiI"/>
    <property type="match status" value="1"/>
</dbReference>
<dbReference type="Gene3D" id="3.40.50.620">
    <property type="entry name" value="HUPs"/>
    <property type="match status" value="1"/>
</dbReference>
<keyword evidence="2" id="KW-0067">ATP-binding</keyword>
<gene>
    <name evidence="4" type="ORF">S01H4_02154</name>
</gene>
<dbReference type="GO" id="GO:0003723">
    <property type="term" value="F:RNA binding"/>
    <property type="evidence" value="ECO:0007669"/>
    <property type="project" value="InterPro"/>
</dbReference>
<dbReference type="PANTHER" id="PTHR43209:SF1">
    <property type="entry name" value="TRNA SULFURTRANSFERASE"/>
    <property type="match status" value="1"/>
</dbReference>
<dbReference type="InterPro" id="IPR004114">
    <property type="entry name" value="THUMP_dom"/>
</dbReference>
<dbReference type="CDD" id="cd11716">
    <property type="entry name" value="THUMP_ThiI"/>
    <property type="match status" value="1"/>
</dbReference>
<dbReference type="EMBL" id="BART01000449">
    <property type="protein sequence ID" value="GAG72501.1"/>
    <property type="molecule type" value="Genomic_DNA"/>
</dbReference>
<proteinExistence type="predicted"/>
<sequence length="378" mass="43658">MLKTLTKNIIFSLKKNNISFHKYQYTQDFARILFFLKNEDINNAIGVLKKKVFGIHSISPAIRTSSILKNIINRTLEIGKDILDQNDSFAIRARRSGKHPFTSQDVAEQCGYAVLSCFKDLNLNVNLSNPKKKIFIEVRDNFTYIFTRIIKTDWGGLPIEPGKHIINMDIGRPTDSLAAFLLMKRGCNIHPIIFNLFENKKNLDSILSNWKIIGTYYNDKNLDLNIINFNPILKKIHNEIIEKKYVCALCNLIRLKIISNLLKSSHFKGKVKIRGLTTGINLTNIDCCPNAVDLDILAYSNEFLDLPVFTSCIGLEIKEIIDMLNKISPYLKGKKYCPYCPKNQEFNYQLVYDLYESMNLEKYIKKELFEVKNLNIYS</sequence>
<dbReference type="Pfam" id="PF02926">
    <property type="entry name" value="THUMP"/>
    <property type="match status" value="1"/>
</dbReference>
<dbReference type="GO" id="GO:0004810">
    <property type="term" value="F:CCA tRNA nucleotidyltransferase activity"/>
    <property type="evidence" value="ECO:0007669"/>
    <property type="project" value="InterPro"/>
</dbReference>
<dbReference type="InterPro" id="IPR050102">
    <property type="entry name" value="tRNA_sulfurtransferase_ThiI"/>
</dbReference>
<dbReference type="InterPro" id="IPR014729">
    <property type="entry name" value="Rossmann-like_a/b/a_fold"/>
</dbReference>
<dbReference type="InterPro" id="IPR020536">
    <property type="entry name" value="ThiI_AANH"/>
</dbReference>
<feature type="domain" description="THUMP" evidence="3">
    <location>
        <begin position="43"/>
        <end position="149"/>
    </location>
</feature>
<dbReference type="InterPro" id="IPR049962">
    <property type="entry name" value="THUMP_ThiI"/>
</dbReference>
<dbReference type="Gene3D" id="3.30.2130.30">
    <property type="match status" value="1"/>
</dbReference>
<dbReference type="SMART" id="SM00981">
    <property type="entry name" value="THUMP"/>
    <property type="match status" value="1"/>
</dbReference>
<protein>
    <recommendedName>
        <fullName evidence="3">THUMP domain-containing protein</fullName>
    </recommendedName>
</protein>
<comment type="caution">
    <text evidence="4">The sequence shown here is derived from an EMBL/GenBank/DDBJ whole genome shotgun (WGS) entry which is preliminary data.</text>
</comment>
<evidence type="ECO:0000313" key="4">
    <source>
        <dbReference type="EMBL" id="GAG72501.1"/>
    </source>
</evidence>
<evidence type="ECO:0000259" key="3">
    <source>
        <dbReference type="PROSITE" id="PS51165"/>
    </source>
</evidence>
<dbReference type="PANTHER" id="PTHR43209">
    <property type="entry name" value="TRNA SULFURTRANSFERASE"/>
    <property type="match status" value="1"/>
</dbReference>
<dbReference type="SUPFAM" id="SSF143437">
    <property type="entry name" value="THUMP domain-like"/>
    <property type="match status" value="1"/>
</dbReference>
<dbReference type="AlphaFoldDB" id="X1BK88"/>
<dbReference type="GO" id="GO:0005524">
    <property type="term" value="F:ATP binding"/>
    <property type="evidence" value="ECO:0007669"/>
    <property type="project" value="UniProtKB-KW"/>
</dbReference>
<dbReference type="PROSITE" id="PS51165">
    <property type="entry name" value="THUMP"/>
    <property type="match status" value="1"/>
</dbReference>
<organism evidence="4">
    <name type="scientific">marine sediment metagenome</name>
    <dbReference type="NCBI Taxonomy" id="412755"/>
    <lineage>
        <taxon>unclassified sequences</taxon>
        <taxon>metagenomes</taxon>
        <taxon>ecological metagenomes</taxon>
    </lineage>
</organism>
<dbReference type="GO" id="GO:0002937">
    <property type="term" value="P:tRNA 4-thiouridine biosynthesis"/>
    <property type="evidence" value="ECO:0007669"/>
    <property type="project" value="TreeGrafter"/>
</dbReference>
<accession>X1BK88</accession>
<dbReference type="GO" id="GO:0005829">
    <property type="term" value="C:cytosol"/>
    <property type="evidence" value="ECO:0007669"/>
    <property type="project" value="TreeGrafter"/>
</dbReference>
<dbReference type="SUPFAM" id="SSF52402">
    <property type="entry name" value="Adenine nucleotide alpha hydrolases-like"/>
    <property type="match status" value="1"/>
</dbReference>
<keyword evidence="1" id="KW-0547">Nucleotide-binding</keyword>
<reference evidence="4" key="1">
    <citation type="journal article" date="2014" name="Front. Microbiol.">
        <title>High frequency of phylogenetically diverse reductive dehalogenase-homologous genes in deep subseafloor sedimentary metagenomes.</title>
        <authorList>
            <person name="Kawai M."/>
            <person name="Futagami T."/>
            <person name="Toyoda A."/>
            <person name="Takaki Y."/>
            <person name="Nishi S."/>
            <person name="Hori S."/>
            <person name="Arai W."/>
            <person name="Tsubouchi T."/>
            <person name="Morono Y."/>
            <person name="Uchiyama I."/>
            <person name="Ito T."/>
            <person name="Fujiyama A."/>
            <person name="Inagaki F."/>
            <person name="Takami H."/>
        </authorList>
    </citation>
    <scope>NUCLEOTIDE SEQUENCE</scope>
    <source>
        <strain evidence="4">Expedition CK06-06</strain>
    </source>
</reference>